<keyword evidence="4" id="KW-0862">Zinc</keyword>
<dbReference type="InterPro" id="IPR056180">
    <property type="entry name" value="ZPR1_jr_dom"/>
</dbReference>
<dbReference type="InterPro" id="IPR004457">
    <property type="entry name" value="Znf_ZPR1"/>
</dbReference>
<dbReference type="InterPro" id="IPR040141">
    <property type="entry name" value="ZPR1"/>
</dbReference>
<evidence type="ECO:0000256" key="4">
    <source>
        <dbReference type="ARBA" id="ARBA00022833"/>
    </source>
</evidence>
<dbReference type="SMART" id="SM00709">
    <property type="entry name" value="Zpr1"/>
    <property type="match status" value="1"/>
</dbReference>
<evidence type="ECO:0000313" key="6">
    <source>
        <dbReference type="EMBL" id="GIY18398.1"/>
    </source>
</evidence>
<accession>A0AAV4R7V3</accession>
<keyword evidence="7" id="KW-1185">Reference proteome</keyword>
<comment type="caution">
    <text evidence="6">The sequence shown here is derived from an EMBL/GenBank/DDBJ whole genome shotgun (WGS) entry which is preliminary data.</text>
</comment>
<evidence type="ECO:0000256" key="3">
    <source>
        <dbReference type="ARBA" id="ARBA00022771"/>
    </source>
</evidence>
<evidence type="ECO:0000313" key="7">
    <source>
        <dbReference type="Proteomes" id="UP001054945"/>
    </source>
</evidence>
<dbReference type="Gene3D" id="2.20.25.420">
    <property type="entry name" value="ZPR1, zinc finger domain"/>
    <property type="match status" value="2"/>
</dbReference>
<dbReference type="InterPro" id="IPR042452">
    <property type="entry name" value="ZPR1_Znf1/2"/>
</dbReference>
<dbReference type="EMBL" id="BPLR01007620">
    <property type="protein sequence ID" value="GIY18398.1"/>
    <property type="molecule type" value="Genomic_DNA"/>
</dbReference>
<evidence type="ECO:0000256" key="2">
    <source>
        <dbReference type="ARBA" id="ARBA00022723"/>
    </source>
</evidence>
<dbReference type="AlphaFoldDB" id="A0AAV4R7V3"/>
<gene>
    <name evidence="6" type="primary">Zpr1</name>
    <name evidence="6" type="ORF">CEXT_427601</name>
</gene>
<dbReference type="InterPro" id="IPR042451">
    <property type="entry name" value="ZPR1_A/B_dom"/>
</dbReference>
<dbReference type="NCBIfam" id="TIGR00310">
    <property type="entry name" value="ZPR1_znf"/>
    <property type="match status" value="1"/>
</dbReference>
<keyword evidence="2" id="KW-0479">Metal-binding</keyword>
<comment type="similarity">
    <text evidence="1">Belongs to the ZPR1 family.</text>
</comment>
<evidence type="ECO:0000256" key="1">
    <source>
        <dbReference type="ARBA" id="ARBA00008354"/>
    </source>
</evidence>
<dbReference type="PANTHER" id="PTHR10876">
    <property type="entry name" value="ZINC FINGER PROTEIN ZPR1"/>
    <property type="match status" value="1"/>
</dbReference>
<organism evidence="6 7">
    <name type="scientific">Caerostris extrusa</name>
    <name type="common">Bark spider</name>
    <name type="synonym">Caerostris bankana</name>
    <dbReference type="NCBI Taxonomy" id="172846"/>
    <lineage>
        <taxon>Eukaryota</taxon>
        <taxon>Metazoa</taxon>
        <taxon>Ecdysozoa</taxon>
        <taxon>Arthropoda</taxon>
        <taxon>Chelicerata</taxon>
        <taxon>Arachnida</taxon>
        <taxon>Araneae</taxon>
        <taxon>Araneomorphae</taxon>
        <taxon>Entelegynae</taxon>
        <taxon>Araneoidea</taxon>
        <taxon>Araneidae</taxon>
        <taxon>Caerostris</taxon>
    </lineage>
</organism>
<feature type="domain" description="Zinc finger ZPR1-type" evidence="5">
    <location>
        <begin position="26"/>
        <end position="177"/>
    </location>
</feature>
<dbReference type="FunFam" id="2.20.25.420:FF:000001">
    <property type="entry name" value="Zinc finger protein ZPR1"/>
    <property type="match status" value="1"/>
</dbReference>
<dbReference type="PANTHER" id="PTHR10876:SF0">
    <property type="entry name" value="ZINC FINGER PROTEIN ZPR1"/>
    <property type="match status" value="1"/>
</dbReference>
<evidence type="ECO:0000259" key="5">
    <source>
        <dbReference type="SMART" id="SM00709"/>
    </source>
</evidence>
<protein>
    <submittedName>
        <fullName evidence="6">Zinc finger protein ZPR1</fullName>
    </submittedName>
</protein>
<dbReference type="GO" id="GO:0005634">
    <property type="term" value="C:nucleus"/>
    <property type="evidence" value="ECO:0007669"/>
    <property type="project" value="TreeGrafter"/>
</dbReference>
<sequence>MTSANEKPMFRDLNADNDPEVTEIESLCLRCQKNGITKLLLTKIPFYKEVVLMSFSCDHCNWENNELQPASKIQEKGVIYKLKVENSKDLARVVVKTEWASITIPELEFEIPAHSQEGTVTNVEGIIARACSNLHSTLAYLKKEDPDSAGKIEEFIEKMTKLKSGESPFYINSFLENFNAPLPDPQLEVSYFDQSLEEIRMLGLQVPEDSENATSSVQLKEEDEDLREEVLGLPTNCYSCNAPCTTNMKITHILLLLSYIY</sequence>
<dbReference type="Pfam" id="PF03367">
    <property type="entry name" value="Zn_ribbon_ZPR1"/>
    <property type="match status" value="2"/>
</dbReference>
<dbReference type="Proteomes" id="UP001054945">
    <property type="component" value="Unassembled WGS sequence"/>
</dbReference>
<name>A0AAV4R7V3_CAEEX</name>
<reference evidence="6 7" key="1">
    <citation type="submission" date="2021-06" db="EMBL/GenBank/DDBJ databases">
        <title>Caerostris extrusa draft genome.</title>
        <authorList>
            <person name="Kono N."/>
            <person name="Arakawa K."/>
        </authorList>
    </citation>
    <scope>NUCLEOTIDE SEQUENCE [LARGE SCALE GENOMIC DNA]</scope>
</reference>
<dbReference type="GO" id="GO:0008270">
    <property type="term" value="F:zinc ion binding"/>
    <property type="evidence" value="ECO:0007669"/>
    <property type="project" value="UniProtKB-KW"/>
</dbReference>
<dbReference type="Gene3D" id="2.60.120.1040">
    <property type="entry name" value="ZPR1, A/B domain"/>
    <property type="match status" value="1"/>
</dbReference>
<proteinExistence type="inferred from homology"/>
<keyword evidence="3" id="KW-0863">Zinc-finger</keyword>
<dbReference type="Pfam" id="PF22794">
    <property type="entry name" value="jr-ZPR1"/>
    <property type="match status" value="1"/>
</dbReference>